<sequence>MRAFIARLCEVLVLARRRRRATAAAIQPPTPVPDPAPLFYRTLVLHHLDARPRGSSKAIVRPCLFTSAELRAHGMTEIMAEVPK</sequence>
<evidence type="ECO:0000313" key="1">
    <source>
        <dbReference type="EMBL" id="BBC34397.1"/>
    </source>
</evidence>
<protein>
    <submittedName>
        <fullName evidence="1">Uncharacterized protein</fullName>
    </submittedName>
</protein>
<dbReference type="RefSeq" id="WP_286254297.1">
    <property type="nucleotide sequence ID" value="NZ_AP018448.1"/>
</dbReference>
<reference evidence="1 2" key="1">
    <citation type="journal article" date="2010" name="ChemBioChem">
        <title>Cloning and characterization of the biosynthetic gene cluster of 16-membered macrolide antibiotic FD-891: involvement of a dual functional cytochrome P450 monooxygenase catalyzing epoxidation and hydroxylation.</title>
        <authorList>
            <person name="Kudo F."/>
            <person name="Motegi A."/>
            <person name="Mizoue K."/>
            <person name="Eguchi T."/>
        </authorList>
    </citation>
    <scope>NUCLEOTIDE SEQUENCE [LARGE SCALE GENOMIC DNA]</scope>
    <source>
        <strain evidence="1 2">A-8890</strain>
    </source>
</reference>
<dbReference type="EMBL" id="AP018448">
    <property type="protein sequence ID" value="BBC34397.1"/>
    <property type="molecule type" value="Genomic_DNA"/>
</dbReference>
<evidence type="ECO:0000313" key="2">
    <source>
        <dbReference type="Proteomes" id="UP001321542"/>
    </source>
</evidence>
<accession>A0ABM7FE00</accession>
<proteinExistence type="predicted"/>
<organism evidence="1 2">
    <name type="scientific">Streptomyces graminofaciens</name>
    <dbReference type="NCBI Taxonomy" id="68212"/>
    <lineage>
        <taxon>Bacteria</taxon>
        <taxon>Bacillati</taxon>
        <taxon>Actinomycetota</taxon>
        <taxon>Actinomycetes</taxon>
        <taxon>Kitasatosporales</taxon>
        <taxon>Streptomycetaceae</taxon>
        <taxon>Streptomyces</taxon>
    </lineage>
</organism>
<keyword evidence="2" id="KW-1185">Reference proteome</keyword>
<gene>
    <name evidence="1" type="ORF">SGFS_056910</name>
</gene>
<name>A0ABM7FE00_9ACTN</name>
<dbReference type="Proteomes" id="UP001321542">
    <property type="component" value="Chromosome"/>
</dbReference>
<reference evidence="1 2" key="2">
    <citation type="journal article" date="2023" name="ChemBioChem">
        <title>Acyltransferase Domain Exchange between Two Independent Type I Polyketide Synthases in the Same Producer Strain of Macrolide Antibiotics.</title>
        <authorList>
            <person name="Kudo F."/>
            <person name="Kishikawa K."/>
            <person name="Tsuboi K."/>
            <person name="Kido T."/>
            <person name="Usui T."/>
            <person name="Hashimoto J."/>
            <person name="Shin-Ya K."/>
            <person name="Miyanaga A."/>
            <person name="Eguchi T."/>
        </authorList>
    </citation>
    <scope>NUCLEOTIDE SEQUENCE [LARGE SCALE GENOMIC DNA]</scope>
    <source>
        <strain evidence="1 2">A-8890</strain>
    </source>
</reference>